<protein>
    <recommendedName>
        <fullName evidence="3">Phosphate acetyl/butaryl transferase domain-containing protein</fullName>
    </recommendedName>
</protein>
<dbReference type="InterPro" id="IPR002505">
    <property type="entry name" value="PTA_PTB"/>
</dbReference>
<feature type="domain" description="Phosphate acetyl/butaryl transferase" evidence="3">
    <location>
        <begin position="1"/>
        <end position="210"/>
    </location>
</feature>
<keyword evidence="5" id="KW-1185">Reference proteome</keyword>
<dbReference type="Pfam" id="PF01515">
    <property type="entry name" value="PTA_PTB"/>
    <property type="match status" value="1"/>
</dbReference>
<evidence type="ECO:0000313" key="4">
    <source>
        <dbReference type="EMBL" id="KAJ3616613.1"/>
    </source>
</evidence>
<dbReference type="Proteomes" id="UP001168821">
    <property type="component" value="Unassembled WGS sequence"/>
</dbReference>
<dbReference type="Gene3D" id="3.40.50.10950">
    <property type="match status" value="1"/>
</dbReference>
<dbReference type="AlphaFoldDB" id="A0AA38LZU2"/>
<evidence type="ECO:0000256" key="1">
    <source>
        <dbReference type="ARBA" id="ARBA00022679"/>
    </source>
</evidence>
<dbReference type="InterPro" id="IPR042113">
    <property type="entry name" value="P_AcTrfase_dom1"/>
</dbReference>
<comment type="caution">
    <text evidence="4">The sequence shown here is derived from an EMBL/GenBank/DDBJ whole genome shotgun (WGS) entry which is preliminary data.</text>
</comment>
<evidence type="ECO:0000259" key="3">
    <source>
        <dbReference type="Pfam" id="PF01515"/>
    </source>
</evidence>
<name>A0AA38LZU2_9CUCU</name>
<dbReference type="PANTHER" id="PTHR43356:SF3">
    <property type="entry name" value="PHOSPHATE ACETYLTRANSFERASE"/>
    <property type="match status" value="1"/>
</dbReference>
<dbReference type="EMBL" id="JALNTZ010003193">
    <property type="protein sequence ID" value="KAJ3616613.1"/>
    <property type="molecule type" value="Genomic_DNA"/>
</dbReference>
<organism evidence="4 5">
    <name type="scientific">Zophobas morio</name>
    <dbReference type="NCBI Taxonomy" id="2755281"/>
    <lineage>
        <taxon>Eukaryota</taxon>
        <taxon>Metazoa</taxon>
        <taxon>Ecdysozoa</taxon>
        <taxon>Arthropoda</taxon>
        <taxon>Hexapoda</taxon>
        <taxon>Insecta</taxon>
        <taxon>Pterygota</taxon>
        <taxon>Neoptera</taxon>
        <taxon>Endopterygota</taxon>
        <taxon>Coleoptera</taxon>
        <taxon>Polyphaga</taxon>
        <taxon>Cucujiformia</taxon>
        <taxon>Tenebrionidae</taxon>
        <taxon>Zophobas</taxon>
    </lineage>
</organism>
<gene>
    <name evidence="4" type="ORF">Zmor_011813</name>
</gene>
<dbReference type="PANTHER" id="PTHR43356">
    <property type="entry name" value="PHOSPHATE ACETYLTRANSFERASE"/>
    <property type="match status" value="1"/>
</dbReference>
<dbReference type="SUPFAM" id="SSF53659">
    <property type="entry name" value="Isocitrate/Isopropylmalate dehydrogenase-like"/>
    <property type="match status" value="1"/>
</dbReference>
<dbReference type="GO" id="GO:0016746">
    <property type="term" value="F:acyltransferase activity"/>
    <property type="evidence" value="ECO:0007669"/>
    <property type="project" value="UniProtKB-KW"/>
</dbReference>
<evidence type="ECO:0000313" key="5">
    <source>
        <dbReference type="Proteomes" id="UP001168821"/>
    </source>
</evidence>
<accession>A0AA38LZU2</accession>
<dbReference type="InterPro" id="IPR042112">
    <property type="entry name" value="P_AcTrfase_dom2"/>
</dbReference>
<sequence length="216" mass="23700">MLLKRGDVDCMLCGIDYTTADTLRPALQIIKTKPNTKIASSIILMNRDNETYFFADCSLNVDPTSEQLADIAKSSADFCKQMGLKDPQVAMLCYSTNGSGMGPTVDRVSEACKILSNEKVDFVFDGEIQFDAAFVKSVRDKKYKETKITKDSADIYVFPDLASGNIGYKIAQRLGNFDSVGPFILGLQKPVNDLSRGATLEDVVLSAIYTLFQSIA</sequence>
<evidence type="ECO:0000256" key="2">
    <source>
        <dbReference type="ARBA" id="ARBA00023315"/>
    </source>
</evidence>
<reference evidence="4" key="1">
    <citation type="journal article" date="2023" name="G3 (Bethesda)">
        <title>Whole genome assemblies of Zophobas morio and Tenebrio molitor.</title>
        <authorList>
            <person name="Kaur S."/>
            <person name="Stinson S.A."/>
            <person name="diCenzo G.C."/>
        </authorList>
    </citation>
    <scope>NUCLEOTIDE SEQUENCE</scope>
    <source>
        <strain evidence="4">QUZm001</strain>
    </source>
</reference>
<dbReference type="InterPro" id="IPR050500">
    <property type="entry name" value="Phos_Acetyltrans/Butyryltrans"/>
</dbReference>
<keyword evidence="2" id="KW-0012">Acyltransferase</keyword>
<keyword evidence="1" id="KW-0808">Transferase</keyword>
<proteinExistence type="predicted"/>
<dbReference type="Gene3D" id="3.40.50.10750">
    <property type="entry name" value="Isocitrate/Isopropylmalate dehydrogenase-like"/>
    <property type="match status" value="1"/>
</dbReference>